<dbReference type="GO" id="GO:0009366">
    <property type="term" value="C:enterobactin synthetase complex"/>
    <property type="evidence" value="ECO:0007669"/>
    <property type="project" value="TreeGrafter"/>
</dbReference>
<dbReference type="InterPro" id="IPR045851">
    <property type="entry name" value="AMP-bd_C_sf"/>
</dbReference>
<dbReference type="GO" id="GO:0047527">
    <property type="term" value="F:2,3-dihydroxybenzoate-serine ligase activity"/>
    <property type="evidence" value="ECO:0007669"/>
    <property type="project" value="TreeGrafter"/>
</dbReference>
<dbReference type="PROSITE" id="PS00455">
    <property type="entry name" value="AMP_BINDING"/>
    <property type="match status" value="1"/>
</dbReference>
<dbReference type="OrthoDB" id="9766486at2"/>
<dbReference type="EMBL" id="MUBJ01000029">
    <property type="protein sequence ID" value="OTA14505.1"/>
    <property type="molecule type" value="Genomic_DNA"/>
</dbReference>
<evidence type="ECO:0000313" key="5">
    <source>
        <dbReference type="Proteomes" id="UP000194350"/>
    </source>
</evidence>
<dbReference type="InterPro" id="IPR001242">
    <property type="entry name" value="Condensation_dom"/>
</dbReference>
<dbReference type="Gene3D" id="3.30.559.10">
    <property type="entry name" value="Chloramphenicol acetyltransferase-like domain"/>
    <property type="match status" value="1"/>
</dbReference>
<dbReference type="Pfam" id="PF00550">
    <property type="entry name" value="PP-binding"/>
    <property type="match status" value="1"/>
</dbReference>
<dbReference type="Gene3D" id="3.40.50.980">
    <property type="match status" value="2"/>
</dbReference>
<protein>
    <submittedName>
        <fullName evidence="4">Amino acid adenylation</fullName>
    </submittedName>
</protein>
<dbReference type="CDD" id="cd05930">
    <property type="entry name" value="A_NRPS"/>
    <property type="match status" value="1"/>
</dbReference>
<dbReference type="GO" id="GO:0043041">
    <property type="term" value="P:amino acid activation for nonribosomal peptide biosynthetic process"/>
    <property type="evidence" value="ECO:0007669"/>
    <property type="project" value="TreeGrafter"/>
</dbReference>
<evidence type="ECO:0000259" key="3">
    <source>
        <dbReference type="PROSITE" id="PS50075"/>
    </source>
</evidence>
<dbReference type="SUPFAM" id="SSF56801">
    <property type="entry name" value="Acetyl-CoA synthetase-like"/>
    <property type="match status" value="1"/>
</dbReference>
<dbReference type="GO" id="GO:0031177">
    <property type="term" value="F:phosphopantetheine binding"/>
    <property type="evidence" value="ECO:0007669"/>
    <property type="project" value="InterPro"/>
</dbReference>
<dbReference type="Gene3D" id="2.30.38.10">
    <property type="entry name" value="Luciferase, Domain 3"/>
    <property type="match status" value="1"/>
</dbReference>
<feature type="domain" description="Carrier" evidence="3">
    <location>
        <begin position="982"/>
        <end position="1057"/>
    </location>
</feature>
<reference evidence="4 5" key="1">
    <citation type="submission" date="2016-10" db="EMBL/GenBank/DDBJ databases">
        <title>Systematic genetic and metabolomic analysis of Xenorhabdus and Photorhabdus spp., highlights the requirements for a dual symbiotic and pathogenic life style.</title>
        <authorList>
            <person name="Tobias N.J."/>
            <person name="Wolff H."/>
            <person name="Djahanschiri B."/>
            <person name="Pidot S.J."/>
            <person name="Stinear T.P."/>
            <person name="Ebersberger I."/>
            <person name="Bode H.B."/>
        </authorList>
    </citation>
    <scope>NUCLEOTIDE SEQUENCE [LARGE SCALE GENOMIC DNA]</scope>
    <source>
        <strain evidence="4 5">DSM 22392</strain>
    </source>
</reference>
<dbReference type="PROSITE" id="PS50075">
    <property type="entry name" value="CARRIER"/>
    <property type="match status" value="1"/>
</dbReference>
<comment type="caution">
    <text evidence="4">The sequence shown here is derived from an EMBL/GenBank/DDBJ whole genome shotgun (WGS) entry which is preliminary data.</text>
</comment>
<dbReference type="SUPFAM" id="SSF47336">
    <property type="entry name" value="ACP-like"/>
    <property type="match status" value="1"/>
</dbReference>
<dbReference type="RefSeq" id="WP_086110559.1">
    <property type="nucleotide sequence ID" value="NZ_CAWNGD010000072.1"/>
</dbReference>
<organism evidence="4 5">
    <name type="scientific">Xenorhabdus vietnamensis</name>
    <dbReference type="NCBI Taxonomy" id="351656"/>
    <lineage>
        <taxon>Bacteria</taxon>
        <taxon>Pseudomonadati</taxon>
        <taxon>Pseudomonadota</taxon>
        <taxon>Gammaproteobacteria</taxon>
        <taxon>Enterobacterales</taxon>
        <taxon>Morganellaceae</taxon>
        <taxon>Xenorhabdus</taxon>
    </lineage>
</organism>
<dbReference type="InterPro" id="IPR010071">
    <property type="entry name" value="AA_adenyl_dom"/>
</dbReference>
<dbReference type="InterPro" id="IPR025110">
    <property type="entry name" value="AMP-bd_C"/>
</dbReference>
<dbReference type="Pfam" id="PF00668">
    <property type="entry name" value="Condensation"/>
    <property type="match status" value="1"/>
</dbReference>
<dbReference type="AlphaFoldDB" id="A0A1Y2S9B6"/>
<dbReference type="Proteomes" id="UP000194350">
    <property type="component" value="Unassembled WGS sequence"/>
</dbReference>
<dbReference type="Pfam" id="PF13193">
    <property type="entry name" value="AMP-binding_C"/>
    <property type="match status" value="1"/>
</dbReference>
<dbReference type="PANTHER" id="PTHR45527">
    <property type="entry name" value="NONRIBOSOMAL PEPTIDE SYNTHETASE"/>
    <property type="match status" value="1"/>
</dbReference>
<evidence type="ECO:0000256" key="2">
    <source>
        <dbReference type="ARBA" id="ARBA00022553"/>
    </source>
</evidence>
<dbReference type="SUPFAM" id="SSF52777">
    <property type="entry name" value="CoA-dependent acyltransferases"/>
    <property type="match status" value="2"/>
</dbReference>
<dbReference type="InterPro" id="IPR000873">
    <property type="entry name" value="AMP-dep_synth/lig_dom"/>
</dbReference>
<keyword evidence="5" id="KW-1185">Reference proteome</keyword>
<dbReference type="InterPro" id="IPR020806">
    <property type="entry name" value="PKS_PP-bd"/>
</dbReference>
<keyword evidence="2" id="KW-0597">Phosphoprotein</keyword>
<dbReference type="Gene3D" id="1.10.1200.10">
    <property type="entry name" value="ACP-like"/>
    <property type="match status" value="1"/>
</dbReference>
<sequence length="1077" mass="121551">MECNNDLFELTLSQMDIYLDQIKTIASPKFNIGGYIKLRNIDSDNLVIAHRTLIERYDSFGIRIFSDARQPMQSISSKRNTQLPIVDFSTDPAGKEKALDWVNHAFSKPFDLENSELFTSWLIRVDASESWYVGIAHHIINDGFGFINWTKRLAEIYNREHSPTGLSWRDIANSDNNYLHGEKYLRDQQYWSERLHGAAAMSLKPVHSVAEHESRDKTSGRKIRHMSRQDYKQWVFAAKEHGLTFYHLIAAAIAIAFFRSESENADQVAIGIPVHNRRGREQKNVIGVFTNITPLYLDITADMRVLDVAMQVKARQKQGINHNRFPLGHISQLAAGATRQRNVFDVSFNYLKVSGGVVFGERPSELFYLSHYHDDTPLNITLWESGSEQEIEFHFDYNFRYFNSVESERLADRMMFLFDTCCRAITENVCRISVLPESELRLIQQYAANQPTALSPEAPAAFLHQLVERQAALTPDNVALAESSGQSLNYRQLNRQANRLARYLRQQGVSTGDPVVLCAYAGCDATVGILAILKSGAVCVPVDLRYPAERIQYAIAQSGSRFLLVDTQAAGYERLNEVRHGCREFALCRPPFDEDEEQYQDLHPDTAALVPDAAAYVIYTSGSTGKPKGVEVDHGAFARHILDINRCYRIDAADRCLQTASISFDAALEQLFVPLTCGASVYFADLRMSDVDSLVSFIEQRRITVADLTASYVNEFLNLYSVTRSHALLRLLVVGNECFYSAVLRRCLAANLADRVINAYGPTEAVITSTLYEVKRDAPPTGVTVPIGRAVPGNRTYIVGRHGQLNPIGSIGELLIAGESLARRYINDDELTASKFIDKQFMPDVNERCYATGDLVRLRDDGNIEYIGRKDSQLKIRGHRVELLEIESALLETNEVKNALVNYQNHEQEQGRLVAYIVPKAQQSPPATVIKTIKNSLRSTLPDYMIPAQFIVKPEFPLLPNGKTDVNRIINTPVNYDDVIFKPVTPVEIKLEKMWCEILSMEEVDIHTSFFSLGGDSLLAIRLNTVIKDIFGVSIPVELIFNYPTVHEMAMNIDLIRDRVTCHENPIPSQFNTEGFL</sequence>
<gene>
    <name evidence="4" type="ORF">Xvie_03664</name>
</gene>
<dbReference type="GO" id="GO:0009239">
    <property type="term" value="P:enterobactin biosynthetic process"/>
    <property type="evidence" value="ECO:0007669"/>
    <property type="project" value="TreeGrafter"/>
</dbReference>
<dbReference type="Pfam" id="PF00501">
    <property type="entry name" value="AMP-binding"/>
    <property type="match status" value="1"/>
</dbReference>
<dbReference type="InterPro" id="IPR023213">
    <property type="entry name" value="CAT-like_dom_sf"/>
</dbReference>
<dbReference type="GO" id="GO:0005829">
    <property type="term" value="C:cytosol"/>
    <property type="evidence" value="ECO:0007669"/>
    <property type="project" value="TreeGrafter"/>
</dbReference>
<dbReference type="NCBIfam" id="TIGR01733">
    <property type="entry name" value="AA-adenyl-dom"/>
    <property type="match status" value="1"/>
</dbReference>
<dbReference type="Gene3D" id="3.30.559.30">
    <property type="entry name" value="Nonribosomal peptide synthetase, condensation domain"/>
    <property type="match status" value="1"/>
</dbReference>
<proteinExistence type="predicted"/>
<dbReference type="PANTHER" id="PTHR45527:SF1">
    <property type="entry name" value="FATTY ACID SYNTHASE"/>
    <property type="match status" value="1"/>
</dbReference>
<dbReference type="Gene3D" id="3.30.300.30">
    <property type="match status" value="1"/>
</dbReference>
<dbReference type="SMART" id="SM00823">
    <property type="entry name" value="PKS_PP"/>
    <property type="match status" value="1"/>
</dbReference>
<accession>A0A1Y2S9B6</accession>
<evidence type="ECO:0000256" key="1">
    <source>
        <dbReference type="ARBA" id="ARBA00022450"/>
    </source>
</evidence>
<dbReference type="InterPro" id="IPR009081">
    <property type="entry name" value="PP-bd_ACP"/>
</dbReference>
<dbReference type="FunFam" id="3.40.50.980:FF:000001">
    <property type="entry name" value="Non-ribosomal peptide synthetase"/>
    <property type="match status" value="1"/>
</dbReference>
<name>A0A1Y2S9B6_9GAMM</name>
<dbReference type="InterPro" id="IPR036736">
    <property type="entry name" value="ACP-like_sf"/>
</dbReference>
<keyword evidence="1" id="KW-0596">Phosphopantetheine</keyword>
<dbReference type="STRING" id="351656.Xvie_03664"/>
<evidence type="ECO:0000313" key="4">
    <source>
        <dbReference type="EMBL" id="OTA14505.1"/>
    </source>
</evidence>
<dbReference type="InterPro" id="IPR020845">
    <property type="entry name" value="AMP-binding_CS"/>
</dbReference>